<keyword evidence="5" id="KW-0564">Palmitate</keyword>
<dbReference type="RefSeq" id="WP_349658420.1">
    <property type="nucleotide sequence ID" value="NZ_JBEGDG010000002.1"/>
</dbReference>
<dbReference type="EMBL" id="JBEGDG010000002">
    <property type="protein sequence ID" value="MEQ6353649.1"/>
    <property type="molecule type" value="Genomic_DNA"/>
</dbReference>
<accession>A0ABV1MP28</accession>
<dbReference type="PANTHER" id="PTHR30429:SF0">
    <property type="entry name" value="METHIONINE-BINDING LIPOPROTEIN METQ"/>
    <property type="match status" value="1"/>
</dbReference>
<organism evidence="8 9">
    <name type="scientific">Lysinibacillus zambalensis</name>
    <dbReference type="NCBI Taxonomy" id="3160866"/>
    <lineage>
        <taxon>Bacteria</taxon>
        <taxon>Bacillati</taxon>
        <taxon>Bacillota</taxon>
        <taxon>Bacilli</taxon>
        <taxon>Bacillales</taxon>
        <taxon>Bacillaceae</taxon>
        <taxon>Lysinibacillus</taxon>
    </lineage>
</organism>
<evidence type="ECO:0000256" key="2">
    <source>
        <dbReference type="ARBA" id="ARBA00008973"/>
    </source>
</evidence>
<gene>
    <name evidence="8" type="ORF">ABNX05_03385</name>
</gene>
<keyword evidence="6" id="KW-0449">Lipoprotein</keyword>
<protein>
    <submittedName>
        <fullName evidence="8">MetQ/NlpA family ABC transporter substrate-binding protein</fullName>
    </submittedName>
</protein>
<reference evidence="8 9" key="1">
    <citation type="submission" date="2024-06" db="EMBL/GenBank/DDBJ databases">
        <title>Lysinibacillus zambalefons sp. nov., a Novel Firmicute Isolated from the Poon Bato Zambales Hyperalkaline Spring.</title>
        <authorList>
            <person name="Aja J.A."/>
            <person name="Lazaro J.E.H."/>
            <person name="Llorin L.D."/>
            <person name="Lim K.R."/>
            <person name="Teodosio J."/>
            <person name="Dalisay D.S."/>
        </authorList>
    </citation>
    <scope>NUCLEOTIDE SEQUENCE [LARGE SCALE GENOMIC DNA]</scope>
    <source>
        <strain evidence="8 9">M3</strain>
    </source>
</reference>
<feature type="signal peptide" evidence="7">
    <location>
        <begin position="1"/>
        <end position="19"/>
    </location>
</feature>
<dbReference type="Proteomes" id="UP001478862">
    <property type="component" value="Unassembled WGS sequence"/>
</dbReference>
<comment type="subcellular location">
    <subcellularLocation>
        <location evidence="1">Membrane</location>
        <topology evidence="1">Lipid-anchor</topology>
    </subcellularLocation>
</comment>
<dbReference type="InterPro" id="IPR004872">
    <property type="entry name" value="Lipoprotein_NlpA"/>
</dbReference>
<dbReference type="PANTHER" id="PTHR30429">
    <property type="entry name" value="D-METHIONINE-BINDING LIPOPROTEIN METQ"/>
    <property type="match status" value="1"/>
</dbReference>
<evidence type="ECO:0000256" key="6">
    <source>
        <dbReference type="ARBA" id="ARBA00023288"/>
    </source>
</evidence>
<evidence type="ECO:0000256" key="7">
    <source>
        <dbReference type="SAM" id="SignalP"/>
    </source>
</evidence>
<sequence>MKKYISAFLIISLAIFLVACGNSDSDSSSSDEKKTIKVGTSPGPYSELFLKAVKPILEDEGYKVEDTEFTDLRQADVALADGGIDLNVDQHTAYMNNFNKESGSTLVAVTAVPTVPAALFPGKKKSVDEVKKGDVIGIPQDPSNAARAYAILQKAGWIKIKDGVDPIQATAEDIVENKYELEIKEMESAQIPRTLEDLDYGVIPGSIVYSSGIDAKNAILQEDVVKNYELVAVVDEKNKDTDWAKAVKDAYNSPEFKKYMDENNQDNYWFIPKND</sequence>
<dbReference type="Gene3D" id="3.40.190.10">
    <property type="entry name" value="Periplasmic binding protein-like II"/>
    <property type="match status" value="2"/>
</dbReference>
<name>A0ABV1MP28_9BACI</name>
<dbReference type="SUPFAM" id="SSF53850">
    <property type="entry name" value="Periplasmic binding protein-like II"/>
    <property type="match status" value="1"/>
</dbReference>
<evidence type="ECO:0000313" key="8">
    <source>
        <dbReference type="EMBL" id="MEQ6353649.1"/>
    </source>
</evidence>
<comment type="caution">
    <text evidence="8">The sequence shown here is derived from an EMBL/GenBank/DDBJ whole genome shotgun (WGS) entry which is preliminary data.</text>
</comment>
<proteinExistence type="inferred from homology"/>
<feature type="chain" id="PRO_5045846548" evidence="7">
    <location>
        <begin position="20"/>
        <end position="275"/>
    </location>
</feature>
<keyword evidence="9" id="KW-1185">Reference proteome</keyword>
<evidence type="ECO:0000256" key="5">
    <source>
        <dbReference type="ARBA" id="ARBA00023139"/>
    </source>
</evidence>
<keyword evidence="3 7" id="KW-0732">Signal</keyword>
<dbReference type="PROSITE" id="PS51257">
    <property type="entry name" value="PROKAR_LIPOPROTEIN"/>
    <property type="match status" value="1"/>
</dbReference>
<keyword evidence="4" id="KW-0472">Membrane</keyword>
<evidence type="ECO:0000313" key="9">
    <source>
        <dbReference type="Proteomes" id="UP001478862"/>
    </source>
</evidence>
<comment type="similarity">
    <text evidence="2">Belongs to the NlpA lipoprotein family.</text>
</comment>
<evidence type="ECO:0000256" key="1">
    <source>
        <dbReference type="ARBA" id="ARBA00004635"/>
    </source>
</evidence>
<evidence type="ECO:0000256" key="3">
    <source>
        <dbReference type="ARBA" id="ARBA00022729"/>
    </source>
</evidence>
<evidence type="ECO:0000256" key="4">
    <source>
        <dbReference type="ARBA" id="ARBA00023136"/>
    </source>
</evidence>
<dbReference type="Pfam" id="PF03180">
    <property type="entry name" value="Lipoprotein_9"/>
    <property type="match status" value="1"/>
</dbReference>